<dbReference type="AlphaFoldDB" id="A0A0A8YRA5"/>
<accession>A0A0A8YRA5</accession>
<organism evidence="1">
    <name type="scientific">Arundo donax</name>
    <name type="common">Giant reed</name>
    <name type="synonym">Donax arundinaceus</name>
    <dbReference type="NCBI Taxonomy" id="35708"/>
    <lineage>
        <taxon>Eukaryota</taxon>
        <taxon>Viridiplantae</taxon>
        <taxon>Streptophyta</taxon>
        <taxon>Embryophyta</taxon>
        <taxon>Tracheophyta</taxon>
        <taxon>Spermatophyta</taxon>
        <taxon>Magnoliopsida</taxon>
        <taxon>Liliopsida</taxon>
        <taxon>Poales</taxon>
        <taxon>Poaceae</taxon>
        <taxon>PACMAD clade</taxon>
        <taxon>Arundinoideae</taxon>
        <taxon>Arundineae</taxon>
        <taxon>Arundo</taxon>
    </lineage>
</organism>
<name>A0A0A8YRA5_ARUDO</name>
<protein>
    <submittedName>
        <fullName evidence="1">Uncharacterized protein</fullName>
    </submittedName>
</protein>
<evidence type="ECO:0000313" key="1">
    <source>
        <dbReference type="EMBL" id="JAD28961.1"/>
    </source>
</evidence>
<reference evidence="1" key="2">
    <citation type="journal article" date="2015" name="Data Brief">
        <title>Shoot transcriptome of the giant reed, Arundo donax.</title>
        <authorList>
            <person name="Barrero R.A."/>
            <person name="Guerrero F.D."/>
            <person name="Moolhuijzen P."/>
            <person name="Goolsby J.A."/>
            <person name="Tidwell J."/>
            <person name="Bellgard S.E."/>
            <person name="Bellgard M.I."/>
        </authorList>
    </citation>
    <scope>NUCLEOTIDE SEQUENCE</scope>
    <source>
        <tissue evidence="1">Shoot tissue taken approximately 20 cm above the soil surface</tissue>
    </source>
</reference>
<dbReference type="EMBL" id="GBRH01268934">
    <property type="protein sequence ID" value="JAD28961.1"/>
    <property type="molecule type" value="Transcribed_RNA"/>
</dbReference>
<sequence>MLWRGSMHSRVEDEAQSSGPAAWMGIWAAANSHEEEEH</sequence>
<proteinExistence type="predicted"/>
<reference evidence="1" key="1">
    <citation type="submission" date="2014-09" db="EMBL/GenBank/DDBJ databases">
        <authorList>
            <person name="Magalhaes I.L.F."/>
            <person name="Oliveira U."/>
            <person name="Santos F.R."/>
            <person name="Vidigal T.H.D.A."/>
            <person name="Brescovit A.D."/>
            <person name="Santos A.J."/>
        </authorList>
    </citation>
    <scope>NUCLEOTIDE SEQUENCE</scope>
    <source>
        <tissue evidence="1">Shoot tissue taken approximately 20 cm above the soil surface</tissue>
    </source>
</reference>